<keyword evidence="1" id="KW-0812">Transmembrane</keyword>
<keyword evidence="2" id="KW-0808">Transferase</keyword>
<dbReference type="EMBL" id="BKCP01000891">
    <property type="protein sequence ID" value="GER26231.1"/>
    <property type="molecule type" value="Genomic_DNA"/>
</dbReference>
<keyword evidence="2" id="KW-0328">Glycosyltransferase</keyword>
<proteinExistence type="predicted"/>
<sequence>MHKHKIKGIYHLILTEALSTLRSKHHLASCKFESRASKGPHISRKRITGIKDNFWSPVLPPIGRSAQHAFPKSTTLHFKSIPSKHREGFGTTPTPPTEARLSDILATALLALCFSFFSILFVVIPPFGLPSGLSSTGFIPDLIGSFEGLIVEHRRMFSGFRSPNCRELTPAQLLLSDIPTAGERVADPHGVVSSFPVRVDPFILVLRSRRRRRAPRHDRNTNR</sequence>
<gene>
    <name evidence="2" type="ORF">STAS_01861</name>
</gene>
<comment type="caution">
    <text evidence="2">The sequence shown here is derived from an EMBL/GenBank/DDBJ whole genome shotgun (WGS) entry which is preliminary data.</text>
</comment>
<dbReference type="AlphaFoldDB" id="A0A5A7P0Z6"/>
<evidence type="ECO:0000256" key="1">
    <source>
        <dbReference type="SAM" id="Phobius"/>
    </source>
</evidence>
<dbReference type="Proteomes" id="UP000325081">
    <property type="component" value="Unassembled WGS sequence"/>
</dbReference>
<reference evidence="3" key="1">
    <citation type="journal article" date="2019" name="Curr. Biol.">
        <title>Genome Sequence of Striga asiatica Provides Insight into the Evolution of Plant Parasitism.</title>
        <authorList>
            <person name="Yoshida S."/>
            <person name="Kim S."/>
            <person name="Wafula E.K."/>
            <person name="Tanskanen J."/>
            <person name="Kim Y.M."/>
            <person name="Honaas L."/>
            <person name="Yang Z."/>
            <person name="Spallek T."/>
            <person name="Conn C.E."/>
            <person name="Ichihashi Y."/>
            <person name="Cheong K."/>
            <person name="Cui S."/>
            <person name="Der J.P."/>
            <person name="Gundlach H."/>
            <person name="Jiao Y."/>
            <person name="Hori C."/>
            <person name="Ishida J.K."/>
            <person name="Kasahara H."/>
            <person name="Kiba T."/>
            <person name="Kim M.S."/>
            <person name="Koo N."/>
            <person name="Laohavisit A."/>
            <person name="Lee Y.H."/>
            <person name="Lumba S."/>
            <person name="McCourt P."/>
            <person name="Mortimer J.C."/>
            <person name="Mutuku J.M."/>
            <person name="Nomura T."/>
            <person name="Sasaki-Sekimoto Y."/>
            <person name="Seto Y."/>
            <person name="Wang Y."/>
            <person name="Wakatake T."/>
            <person name="Sakakibara H."/>
            <person name="Demura T."/>
            <person name="Yamaguchi S."/>
            <person name="Yoneyama K."/>
            <person name="Manabe R.I."/>
            <person name="Nelson D.C."/>
            <person name="Schulman A.H."/>
            <person name="Timko M.P."/>
            <person name="dePamphilis C.W."/>
            <person name="Choi D."/>
            <person name="Shirasu K."/>
        </authorList>
    </citation>
    <scope>NUCLEOTIDE SEQUENCE [LARGE SCALE GENOMIC DNA]</scope>
    <source>
        <strain evidence="3">cv. UVA1</strain>
    </source>
</reference>
<feature type="transmembrane region" description="Helical" evidence="1">
    <location>
        <begin position="104"/>
        <end position="127"/>
    </location>
</feature>
<name>A0A5A7P0Z6_STRAF</name>
<keyword evidence="1" id="KW-0472">Membrane</keyword>
<evidence type="ECO:0000313" key="2">
    <source>
        <dbReference type="EMBL" id="GER26231.1"/>
    </source>
</evidence>
<protein>
    <submittedName>
        <fullName evidence="2">Core-2/I-branching beta-1,6-N-acetylglucosaminyltransferase family protein</fullName>
    </submittedName>
</protein>
<keyword evidence="1" id="KW-1133">Transmembrane helix</keyword>
<evidence type="ECO:0000313" key="3">
    <source>
        <dbReference type="Proteomes" id="UP000325081"/>
    </source>
</evidence>
<dbReference type="GO" id="GO:0016757">
    <property type="term" value="F:glycosyltransferase activity"/>
    <property type="evidence" value="ECO:0007669"/>
    <property type="project" value="UniProtKB-KW"/>
</dbReference>
<keyword evidence="3" id="KW-1185">Reference proteome</keyword>
<organism evidence="2 3">
    <name type="scientific">Striga asiatica</name>
    <name type="common">Asiatic witchweed</name>
    <name type="synonym">Buchnera asiatica</name>
    <dbReference type="NCBI Taxonomy" id="4170"/>
    <lineage>
        <taxon>Eukaryota</taxon>
        <taxon>Viridiplantae</taxon>
        <taxon>Streptophyta</taxon>
        <taxon>Embryophyta</taxon>
        <taxon>Tracheophyta</taxon>
        <taxon>Spermatophyta</taxon>
        <taxon>Magnoliopsida</taxon>
        <taxon>eudicotyledons</taxon>
        <taxon>Gunneridae</taxon>
        <taxon>Pentapetalae</taxon>
        <taxon>asterids</taxon>
        <taxon>lamiids</taxon>
        <taxon>Lamiales</taxon>
        <taxon>Orobanchaceae</taxon>
        <taxon>Buchnereae</taxon>
        <taxon>Striga</taxon>
    </lineage>
</organism>
<accession>A0A5A7P0Z6</accession>